<dbReference type="Gene3D" id="3.20.20.30">
    <property type="entry name" value="Luciferase-like domain"/>
    <property type="match status" value="1"/>
</dbReference>
<dbReference type="RefSeq" id="WP_160904397.1">
    <property type="nucleotide sequence ID" value="NZ_CP102850.1"/>
</dbReference>
<reference evidence="6 7" key="1">
    <citation type="submission" date="2019-11" db="EMBL/GenBank/DDBJ databases">
        <title>Gordonia sp. nov., a novel actinobacterium isolated from mangrove soil in Hainan.</title>
        <authorList>
            <person name="Huang X."/>
            <person name="Xie Y."/>
            <person name="Chu X."/>
            <person name="Xiao K."/>
        </authorList>
    </citation>
    <scope>NUCLEOTIDE SEQUENCE [LARGE SCALE GENOMIC DNA]</scope>
    <source>
        <strain evidence="6 7">HNM0687</strain>
    </source>
</reference>
<dbReference type="GO" id="GO:0046306">
    <property type="term" value="P:alkanesulfonate catabolic process"/>
    <property type="evidence" value="ECO:0007669"/>
    <property type="project" value="TreeGrafter"/>
</dbReference>
<dbReference type="EC" id="1.-.-.-" evidence="6"/>
<dbReference type="InterPro" id="IPR011251">
    <property type="entry name" value="Luciferase-like_dom"/>
</dbReference>
<evidence type="ECO:0000256" key="1">
    <source>
        <dbReference type="ARBA" id="ARBA00022630"/>
    </source>
</evidence>
<keyword evidence="7" id="KW-1185">Reference proteome</keyword>
<gene>
    <name evidence="6" type="ORF">GIY30_23005</name>
</gene>
<dbReference type="InterPro" id="IPR036661">
    <property type="entry name" value="Luciferase-like_sf"/>
</dbReference>
<dbReference type="Proteomes" id="UP000475545">
    <property type="component" value="Unassembled WGS sequence"/>
</dbReference>
<comment type="caution">
    <text evidence="6">The sequence shown here is derived from an EMBL/GenBank/DDBJ whole genome shotgun (WGS) entry which is preliminary data.</text>
</comment>
<dbReference type="PANTHER" id="PTHR42847:SF4">
    <property type="entry name" value="ALKANESULFONATE MONOOXYGENASE-RELATED"/>
    <property type="match status" value="1"/>
</dbReference>
<accession>A0A6L7GZC2</accession>
<evidence type="ECO:0000256" key="3">
    <source>
        <dbReference type="ARBA" id="ARBA00023002"/>
    </source>
</evidence>
<protein>
    <submittedName>
        <fullName evidence="6">TIGR03619 family F420-dependent LLM class oxidoreductase</fullName>
        <ecNumber evidence="6">1.-.-.-</ecNumber>
    </submittedName>
</protein>
<dbReference type="NCBIfam" id="TIGR03619">
    <property type="entry name" value="F420_Rv2161c"/>
    <property type="match status" value="1"/>
</dbReference>
<dbReference type="InterPro" id="IPR019921">
    <property type="entry name" value="Lucif-like_OxRdtase_Rv2161c"/>
</dbReference>
<dbReference type="AlphaFoldDB" id="A0A6L7GZC2"/>
<organism evidence="6 7">
    <name type="scientific">Gordonia mangrovi</name>
    <dbReference type="NCBI Taxonomy" id="2665643"/>
    <lineage>
        <taxon>Bacteria</taxon>
        <taxon>Bacillati</taxon>
        <taxon>Actinomycetota</taxon>
        <taxon>Actinomycetes</taxon>
        <taxon>Mycobacteriales</taxon>
        <taxon>Gordoniaceae</taxon>
        <taxon>Gordonia</taxon>
    </lineage>
</organism>
<sequence>MTVFGISLLRANPAIWSDLAQEAERVGFESIWMSDHLVLPVDLDSGDYPDGKLPIAPNTQIFDVMVYLAAIAARTSTIRLGTFVYQLGLRDPFSAARAVATLDVVSGGRVELGVGAGWSSAEWQVAGLPFDSRGRRLDEVSAVCRRLWTEETVAHEGEFYSFPEVAFEPKPIQGADLPLLIGGESPPALRRAVRTGTGWIGMHHTPESVAPIVEKLNELCAAAGRVEPLSVTVAAPPGEVDVAGWRTSGVSRVIVAPWGRTSTAIADIRAFSRDFIQVS</sequence>
<evidence type="ECO:0000256" key="2">
    <source>
        <dbReference type="ARBA" id="ARBA00022643"/>
    </source>
</evidence>
<feature type="domain" description="Luciferase-like" evidence="5">
    <location>
        <begin position="18"/>
        <end position="235"/>
    </location>
</feature>
<name>A0A6L7GZC2_9ACTN</name>
<evidence type="ECO:0000313" key="6">
    <source>
        <dbReference type="EMBL" id="MXP24205.1"/>
    </source>
</evidence>
<dbReference type="GO" id="GO:0008726">
    <property type="term" value="F:alkanesulfonate monooxygenase activity"/>
    <property type="evidence" value="ECO:0007669"/>
    <property type="project" value="TreeGrafter"/>
</dbReference>
<dbReference type="Pfam" id="PF00296">
    <property type="entry name" value="Bac_luciferase"/>
    <property type="match status" value="1"/>
</dbReference>
<dbReference type="SUPFAM" id="SSF51679">
    <property type="entry name" value="Bacterial luciferase-like"/>
    <property type="match status" value="1"/>
</dbReference>
<proteinExistence type="predicted"/>
<evidence type="ECO:0000256" key="4">
    <source>
        <dbReference type="ARBA" id="ARBA00023033"/>
    </source>
</evidence>
<dbReference type="EMBL" id="WMBR01000009">
    <property type="protein sequence ID" value="MXP24205.1"/>
    <property type="molecule type" value="Genomic_DNA"/>
</dbReference>
<dbReference type="InterPro" id="IPR050172">
    <property type="entry name" value="SsuD_RutA_monooxygenase"/>
</dbReference>
<keyword evidence="3 6" id="KW-0560">Oxidoreductase</keyword>
<keyword evidence="4" id="KW-0503">Monooxygenase</keyword>
<keyword evidence="1" id="KW-0285">Flavoprotein</keyword>
<evidence type="ECO:0000259" key="5">
    <source>
        <dbReference type="Pfam" id="PF00296"/>
    </source>
</evidence>
<keyword evidence="2" id="KW-0288">FMN</keyword>
<evidence type="ECO:0000313" key="7">
    <source>
        <dbReference type="Proteomes" id="UP000475545"/>
    </source>
</evidence>
<dbReference type="PANTHER" id="PTHR42847">
    <property type="entry name" value="ALKANESULFONATE MONOOXYGENASE"/>
    <property type="match status" value="1"/>
</dbReference>